<gene>
    <name evidence="9" type="ORF">C7H85_11200</name>
</gene>
<dbReference type="FunFam" id="1.10.10.10:FF:000056">
    <property type="entry name" value="IclR family transcriptional regulator"/>
    <property type="match status" value="1"/>
</dbReference>
<dbReference type="GO" id="GO:0003700">
    <property type="term" value="F:DNA-binding transcription factor activity"/>
    <property type="evidence" value="ECO:0007669"/>
    <property type="project" value="TreeGrafter"/>
</dbReference>
<protein>
    <recommendedName>
        <fullName evidence="4">HTH-type transcriptional repressor AllR</fullName>
    </recommendedName>
    <alternativeName>
        <fullName evidence="5">Negative regulator of allantoin and glyoxylate utilization operons</fullName>
    </alternativeName>
</protein>
<dbReference type="AlphaFoldDB" id="A0A2P7R4T3"/>
<dbReference type="Gene3D" id="1.10.10.10">
    <property type="entry name" value="Winged helix-like DNA-binding domain superfamily/Winged helix DNA-binding domain"/>
    <property type="match status" value="1"/>
</dbReference>
<dbReference type="Pfam" id="PF09339">
    <property type="entry name" value="HTH_IclR"/>
    <property type="match status" value="1"/>
</dbReference>
<dbReference type="InterPro" id="IPR029016">
    <property type="entry name" value="GAF-like_dom_sf"/>
</dbReference>
<proteinExistence type="predicted"/>
<reference evidence="9 10" key="1">
    <citation type="submission" date="2018-03" db="EMBL/GenBank/DDBJ databases">
        <title>The draft genome of Zobellella sp. 59N8.</title>
        <authorList>
            <person name="Liu L."/>
            <person name="Li L."/>
            <person name="Zhang X."/>
            <person name="Liang L."/>
            <person name="Wang T."/>
        </authorList>
    </citation>
    <scope>NUCLEOTIDE SEQUENCE [LARGE SCALE GENOMIC DNA]</scope>
    <source>
        <strain evidence="9 10">59N8</strain>
    </source>
</reference>
<dbReference type="GO" id="GO:0045892">
    <property type="term" value="P:negative regulation of DNA-templated transcription"/>
    <property type="evidence" value="ECO:0007669"/>
    <property type="project" value="TreeGrafter"/>
</dbReference>
<dbReference type="OrthoDB" id="9807558at2"/>
<organism evidence="9 10">
    <name type="scientific">Zobellella endophytica</name>
    <dbReference type="NCBI Taxonomy" id="2116700"/>
    <lineage>
        <taxon>Bacteria</taxon>
        <taxon>Pseudomonadati</taxon>
        <taxon>Pseudomonadota</taxon>
        <taxon>Gammaproteobacteria</taxon>
        <taxon>Aeromonadales</taxon>
        <taxon>Aeromonadaceae</taxon>
        <taxon>Zobellella</taxon>
    </lineage>
</organism>
<dbReference type="PROSITE" id="PS51077">
    <property type="entry name" value="HTH_ICLR"/>
    <property type="match status" value="1"/>
</dbReference>
<evidence type="ECO:0000256" key="1">
    <source>
        <dbReference type="ARBA" id="ARBA00023015"/>
    </source>
</evidence>
<accession>A0A2P7R4T3</accession>
<dbReference type="SUPFAM" id="SSF55781">
    <property type="entry name" value="GAF domain-like"/>
    <property type="match status" value="1"/>
</dbReference>
<evidence type="ECO:0000259" key="8">
    <source>
        <dbReference type="PROSITE" id="PS51078"/>
    </source>
</evidence>
<dbReference type="PANTHER" id="PTHR30136:SF24">
    <property type="entry name" value="HTH-TYPE TRANSCRIPTIONAL REPRESSOR ALLR"/>
    <property type="match status" value="1"/>
</dbReference>
<dbReference type="Gene3D" id="3.30.450.40">
    <property type="match status" value="1"/>
</dbReference>
<feature type="compositionally biased region" description="Basic and acidic residues" evidence="6">
    <location>
        <begin position="271"/>
        <end position="282"/>
    </location>
</feature>
<keyword evidence="10" id="KW-1185">Reference proteome</keyword>
<feature type="domain" description="HTH iclR-type" evidence="7">
    <location>
        <begin position="21"/>
        <end position="83"/>
    </location>
</feature>
<dbReference type="PROSITE" id="PS51078">
    <property type="entry name" value="ICLR_ED"/>
    <property type="match status" value="1"/>
</dbReference>
<dbReference type="InterPro" id="IPR014757">
    <property type="entry name" value="Tscrpt_reg_IclR_C"/>
</dbReference>
<dbReference type="InterPro" id="IPR036390">
    <property type="entry name" value="WH_DNA-bd_sf"/>
</dbReference>
<keyword evidence="3" id="KW-0804">Transcription</keyword>
<evidence type="ECO:0000313" key="10">
    <source>
        <dbReference type="Proteomes" id="UP000240243"/>
    </source>
</evidence>
<evidence type="ECO:0000259" key="7">
    <source>
        <dbReference type="PROSITE" id="PS51077"/>
    </source>
</evidence>
<dbReference type="EMBL" id="PXYG01000004">
    <property type="protein sequence ID" value="PSJ45220.1"/>
    <property type="molecule type" value="Genomic_DNA"/>
</dbReference>
<comment type="caution">
    <text evidence="9">The sequence shown here is derived from an EMBL/GenBank/DDBJ whole genome shotgun (WGS) entry which is preliminary data.</text>
</comment>
<dbReference type="GO" id="GO:0003677">
    <property type="term" value="F:DNA binding"/>
    <property type="evidence" value="ECO:0007669"/>
    <property type="project" value="UniProtKB-KW"/>
</dbReference>
<dbReference type="Proteomes" id="UP000240243">
    <property type="component" value="Unassembled WGS sequence"/>
</dbReference>
<keyword evidence="1" id="KW-0805">Transcription regulation</keyword>
<keyword evidence="2" id="KW-0238">DNA-binding</keyword>
<dbReference type="InterPro" id="IPR036388">
    <property type="entry name" value="WH-like_DNA-bd_sf"/>
</dbReference>
<dbReference type="Pfam" id="PF01614">
    <property type="entry name" value="IclR_C"/>
    <property type="match status" value="1"/>
</dbReference>
<evidence type="ECO:0000256" key="5">
    <source>
        <dbReference type="ARBA" id="ARBA00042627"/>
    </source>
</evidence>
<evidence type="ECO:0000313" key="9">
    <source>
        <dbReference type="EMBL" id="PSJ45220.1"/>
    </source>
</evidence>
<dbReference type="InterPro" id="IPR005471">
    <property type="entry name" value="Tscrpt_reg_IclR_N"/>
</dbReference>
<dbReference type="SUPFAM" id="SSF46785">
    <property type="entry name" value="Winged helix' DNA-binding domain"/>
    <property type="match status" value="1"/>
</dbReference>
<feature type="domain" description="IclR-ED" evidence="8">
    <location>
        <begin position="84"/>
        <end position="267"/>
    </location>
</feature>
<dbReference type="SMART" id="SM00346">
    <property type="entry name" value="HTH_ICLR"/>
    <property type="match status" value="1"/>
</dbReference>
<evidence type="ECO:0000256" key="6">
    <source>
        <dbReference type="SAM" id="MobiDB-lite"/>
    </source>
</evidence>
<evidence type="ECO:0000256" key="4">
    <source>
        <dbReference type="ARBA" id="ARBA00040379"/>
    </source>
</evidence>
<dbReference type="RefSeq" id="WP_106729790.1">
    <property type="nucleotide sequence ID" value="NZ_PXYG01000004.1"/>
</dbReference>
<feature type="region of interest" description="Disordered" evidence="6">
    <location>
        <begin position="265"/>
        <end position="292"/>
    </location>
</feature>
<dbReference type="InterPro" id="IPR050707">
    <property type="entry name" value="HTH_MetabolicPath_Reg"/>
</dbReference>
<evidence type="ECO:0000256" key="2">
    <source>
        <dbReference type="ARBA" id="ARBA00023125"/>
    </source>
</evidence>
<dbReference type="PANTHER" id="PTHR30136">
    <property type="entry name" value="HELIX-TURN-HELIX TRANSCRIPTIONAL REGULATOR, ICLR FAMILY"/>
    <property type="match status" value="1"/>
</dbReference>
<sequence>MAEEIKNKKPKTTKQSSAIQVQSLSRALLLLERLAASSMGMSLTEVAGSLGLAPSTAHRLLNSLRSHEFVDVDEAQGLWSIGVNAFSIGNAYLKKRDFIAQARPFMKRLVAETGETSNLAILEKNSVVYVGQVESPQTMRMVVSLGSRSPLHASGVGKALLSVMPRKDALEIIRKTGMASFTDHTITTPSQFEQELNKISQQGYSLDDEEQFEGLRCIAANIYNEYGEAVAAISISGPAVRVKWERIPMLSALVMDAAREVTRAIGGRAPETGRKPEADGRRVQGRPSTAER</sequence>
<evidence type="ECO:0000256" key="3">
    <source>
        <dbReference type="ARBA" id="ARBA00023163"/>
    </source>
</evidence>
<name>A0A2P7R4T3_9GAMM</name>